<reference evidence="2" key="1">
    <citation type="journal article" date="2023" name="Nat. Plants">
        <title>Single-cell RNA sequencing provides a high-resolution roadmap for understanding the multicellular compartmentation of specialized metabolism.</title>
        <authorList>
            <person name="Sun S."/>
            <person name="Shen X."/>
            <person name="Li Y."/>
            <person name="Li Y."/>
            <person name="Wang S."/>
            <person name="Li R."/>
            <person name="Zhang H."/>
            <person name="Shen G."/>
            <person name="Guo B."/>
            <person name="Wei J."/>
            <person name="Xu J."/>
            <person name="St-Pierre B."/>
            <person name="Chen S."/>
            <person name="Sun C."/>
        </authorList>
    </citation>
    <scope>NUCLEOTIDE SEQUENCE [LARGE SCALE GENOMIC DNA]</scope>
</reference>
<keyword evidence="2" id="KW-1185">Reference proteome</keyword>
<sequence length="185" mass="20753">MSSSAKSLLASKGAIQEHEESGWTQYLEDFSLEQRENDSGDDDDHSFGSPSMVSDAASPANNNNNRQVFGSVDAMGGLEFPKRLNMKKQIRYQGYSCHDLEDTASSPVNSPKVSSLKQMEMNYRRTDDSIRNFPDKEGGSDQFSSHTMDERGGINHLDGKKIDYEELKKKGWCLMPFSMVVQYMG</sequence>
<protein>
    <submittedName>
        <fullName evidence="1">Uncharacterized protein</fullName>
    </submittedName>
</protein>
<dbReference type="EMBL" id="CM044705">
    <property type="protein sequence ID" value="KAI5660676.1"/>
    <property type="molecule type" value="Genomic_DNA"/>
</dbReference>
<name>A0ACC0AMF1_CATRO</name>
<accession>A0ACC0AMF1</accession>
<evidence type="ECO:0000313" key="1">
    <source>
        <dbReference type="EMBL" id="KAI5660676.1"/>
    </source>
</evidence>
<proteinExistence type="predicted"/>
<gene>
    <name evidence="1" type="ORF">M9H77_19999</name>
</gene>
<comment type="caution">
    <text evidence="1">The sequence shown here is derived from an EMBL/GenBank/DDBJ whole genome shotgun (WGS) entry which is preliminary data.</text>
</comment>
<evidence type="ECO:0000313" key="2">
    <source>
        <dbReference type="Proteomes" id="UP001060085"/>
    </source>
</evidence>
<organism evidence="1 2">
    <name type="scientific">Catharanthus roseus</name>
    <name type="common">Madagascar periwinkle</name>
    <name type="synonym">Vinca rosea</name>
    <dbReference type="NCBI Taxonomy" id="4058"/>
    <lineage>
        <taxon>Eukaryota</taxon>
        <taxon>Viridiplantae</taxon>
        <taxon>Streptophyta</taxon>
        <taxon>Embryophyta</taxon>
        <taxon>Tracheophyta</taxon>
        <taxon>Spermatophyta</taxon>
        <taxon>Magnoliopsida</taxon>
        <taxon>eudicotyledons</taxon>
        <taxon>Gunneridae</taxon>
        <taxon>Pentapetalae</taxon>
        <taxon>asterids</taxon>
        <taxon>lamiids</taxon>
        <taxon>Gentianales</taxon>
        <taxon>Apocynaceae</taxon>
        <taxon>Rauvolfioideae</taxon>
        <taxon>Vinceae</taxon>
        <taxon>Catharanthinae</taxon>
        <taxon>Catharanthus</taxon>
    </lineage>
</organism>
<dbReference type="Proteomes" id="UP001060085">
    <property type="component" value="Linkage Group LG05"/>
</dbReference>